<proteinExistence type="predicted"/>
<protein>
    <submittedName>
        <fullName evidence="1">Uncharacterized protein</fullName>
    </submittedName>
</protein>
<dbReference type="OrthoDB" id="2016709at2759"/>
<organism evidence="1 2">
    <name type="scientific">Cocos nucifera</name>
    <name type="common">Coconut palm</name>
    <dbReference type="NCBI Taxonomy" id="13894"/>
    <lineage>
        <taxon>Eukaryota</taxon>
        <taxon>Viridiplantae</taxon>
        <taxon>Streptophyta</taxon>
        <taxon>Embryophyta</taxon>
        <taxon>Tracheophyta</taxon>
        <taxon>Spermatophyta</taxon>
        <taxon>Magnoliopsida</taxon>
        <taxon>Liliopsida</taxon>
        <taxon>Arecaceae</taxon>
        <taxon>Arecoideae</taxon>
        <taxon>Cocoseae</taxon>
        <taxon>Attaleinae</taxon>
        <taxon>Cocos</taxon>
    </lineage>
</organism>
<reference evidence="1" key="1">
    <citation type="journal article" date="2017" name="Gigascience">
        <title>The genome draft of coconut (Cocos nucifera).</title>
        <authorList>
            <person name="Xiao Y."/>
            <person name="Xu P."/>
            <person name="Fan H."/>
            <person name="Baudouin L."/>
            <person name="Xia W."/>
            <person name="Bocs S."/>
            <person name="Xu J."/>
            <person name="Li Q."/>
            <person name="Guo A."/>
            <person name="Zhou L."/>
            <person name="Li J."/>
            <person name="Wu Y."/>
            <person name="Ma Z."/>
            <person name="Armero A."/>
            <person name="Issali A.E."/>
            <person name="Liu N."/>
            <person name="Peng M."/>
            <person name="Yang Y."/>
        </authorList>
    </citation>
    <scope>NUCLEOTIDE SEQUENCE</scope>
    <source>
        <tissue evidence="1">Spear leaf of Hainan Tall coconut</tissue>
    </source>
</reference>
<dbReference type="PANTHER" id="PTHR31860:SF6">
    <property type="entry name" value="HEAT-INDUCIBLE TRANSCRIPTION REPRESSOR (DUF639)"/>
    <property type="match status" value="1"/>
</dbReference>
<comment type="caution">
    <text evidence="1">The sequence shown here is derived from an EMBL/GenBank/DDBJ whole genome shotgun (WGS) entry which is preliminary data.</text>
</comment>
<keyword evidence="2" id="KW-1185">Reference proteome</keyword>
<evidence type="ECO:0000313" key="2">
    <source>
        <dbReference type="Proteomes" id="UP000797356"/>
    </source>
</evidence>
<accession>A0A8K0I3U6</accession>
<gene>
    <name evidence="1" type="ORF">COCNU_03G008940</name>
</gene>
<dbReference type="Proteomes" id="UP000797356">
    <property type="component" value="Chromosome 3"/>
</dbReference>
<dbReference type="InterPro" id="IPR006927">
    <property type="entry name" value="DUF639"/>
</dbReference>
<dbReference type="Pfam" id="PF04842">
    <property type="entry name" value="DUF639"/>
    <property type="match status" value="1"/>
</dbReference>
<dbReference type="PANTHER" id="PTHR31860">
    <property type="entry name" value="HEAT-INDUCIBLE TRANSCRIPTION REPRESSOR (DUF639)-RELATED"/>
    <property type="match status" value="1"/>
</dbReference>
<reference evidence="1" key="2">
    <citation type="submission" date="2019-07" db="EMBL/GenBank/DDBJ databases">
        <authorList>
            <person name="Yang Y."/>
            <person name="Bocs S."/>
            <person name="Baudouin L."/>
        </authorList>
    </citation>
    <scope>NUCLEOTIDE SEQUENCE</scope>
    <source>
        <tissue evidence="1">Spear leaf of Hainan Tall coconut</tissue>
    </source>
</reference>
<dbReference type="EMBL" id="CM017874">
    <property type="protein sequence ID" value="KAG1334775.1"/>
    <property type="molecule type" value="Genomic_DNA"/>
</dbReference>
<name>A0A8K0I3U6_COCNU</name>
<evidence type="ECO:0000313" key="1">
    <source>
        <dbReference type="EMBL" id="KAG1334775.1"/>
    </source>
</evidence>
<dbReference type="AlphaFoldDB" id="A0A8K0I3U6"/>
<sequence>MAMISKTRNLLEGLVKEGSFKWALGSRSSFDEEFEEMGRSPSGKRKWISELSPMANVIVGRCSRSEPVIMAFPELMGHSRRDYWLAIVQEILYAHRFIRKFQIKGVEKEETLSKAVLGILRLQAIQEVAPSMPIKYEVLLMFNLCDQLPGGDLILETLADMISSRGLDRVNQFSSGSGMHSISALAILSNLGVVSLDTTGERLLVGELVVGQMSSLEKAVSESQDNYKMVEQAKATVEGVKVDGIDTNLAVMKVFNLLSSIFFYTCCW</sequence>